<organism evidence="1 2">
    <name type="scientific">Trifolium medium</name>
    <dbReference type="NCBI Taxonomy" id="97028"/>
    <lineage>
        <taxon>Eukaryota</taxon>
        <taxon>Viridiplantae</taxon>
        <taxon>Streptophyta</taxon>
        <taxon>Embryophyta</taxon>
        <taxon>Tracheophyta</taxon>
        <taxon>Spermatophyta</taxon>
        <taxon>Magnoliopsida</taxon>
        <taxon>eudicotyledons</taxon>
        <taxon>Gunneridae</taxon>
        <taxon>Pentapetalae</taxon>
        <taxon>rosids</taxon>
        <taxon>fabids</taxon>
        <taxon>Fabales</taxon>
        <taxon>Fabaceae</taxon>
        <taxon>Papilionoideae</taxon>
        <taxon>50 kb inversion clade</taxon>
        <taxon>NPAAA clade</taxon>
        <taxon>Hologalegina</taxon>
        <taxon>IRL clade</taxon>
        <taxon>Trifolieae</taxon>
        <taxon>Trifolium</taxon>
    </lineage>
</organism>
<keyword evidence="2" id="KW-1185">Reference proteome</keyword>
<comment type="caution">
    <text evidence="1">The sequence shown here is derived from an EMBL/GenBank/DDBJ whole genome shotgun (WGS) entry which is preliminary data.</text>
</comment>
<dbReference type="EMBL" id="LXQA010636727">
    <property type="protein sequence ID" value="MCI63418.1"/>
    <property type="molecule type" value="Genomic_DNA"/>
</dbReference>
<sequence>MLQYVVSYIGFESGLGFMLSPTPPPFTTIVLERSTIGYVDSDQ</sequence>
<name>A0A392TR82_9FABA</name>
<accession>A0A392TR82</accession>
<evidence type="ECO:0000313" key="2">
    <source>
        <dbReference type="Proteomes" id="UP000265520"/>
    </source>
</evidence>
<feature type="non-terminal residue" evidence="1">
    <location>
        <position position="43"/>
    </location>
</feature>
<evidence type="ECO:0000313" key="1">
    <source>
        <dbReference type="EMBL" id="MCI63418.1"/>
    </source>
</evidence>
<proteinExistence type="predicted"/>
<dbReference type="AlphaFoldDB" id="A0A392TR82"/>
<dbReference type="Proteomes" id="UP000265520">
    <property type="component" value="Unassembled WGS sequence"/>
</dbReference>
<protein>
    <submittedName>
        <fullName evidence="1">Uncharacterized protein</fullName>
    </submittedName>
</protein>
<reference evidence="1 2" key="1">
    <citation type="journal article" date="2018" name="Front. Plant Sci.">
        <title>Red Clover (Trifolium pratense) and Zigzag Clover (T. medium) - A Picture of Genomic Similarities and Differences.</title>
        <authorList>
            <person name="Dluhosova J."/>
            <person name="Istvanek J."/>
            <person name="Nedelnik J."/>
            <person name="Repkova J."/>
        </authorList>
    </citation>
    <scope>NUCLEOTIDE SEQUENCE [LARGE SCALE GENOMIC DNA]</scope>
    <source>
        <strain evidence="2">cv. 10/8</strain>
        <tissue evidence="1">Leaf</tissue>
    </source>
</reference>